<dbReference type="InterPro" id="IPR016135">
    <property type="entry name" value="UBQ-conjugating_enzyme/RWD"/>
</dbReference>
<dbReference type="SUPFAM" id="SSF54495">
    <property type="entry name" value="UBC-like"/>
    <property type="match status" value="1"/>
</dbReference>
<evidence type="ECO:0000259" key="1">
    <source>
        <dbReference type="PROSITE" id="PS50127"/>
    </source>
</evidence>
<dbReference type="SMART" id="SM00212">
    <property type="entry name" value="UBCc"/>
    <property type="match status" value="1"/>
</dbReference>
<dbReference type="EMBL" id="DQVM01000036">
    <property type="protein sequence ID" value="HIQ29332.1"/>
    <property type="molecule type" value="Genomic_DNA"/>
</dbReference>
<sequence length="169" mass="19554">MVEGEVYVELPEQAWYRRLSLEYSLVQEHEPNFNVVDGDLTHYRGVIIGMGYYEGGYFRVEIFLPRSFPYDPPEVVWHTRIWHPNFSDETPARVCDEIVKSKWSPANHVVTVIEALRSLLNEPNPDDPLNALAAAEMKNNPDIFIARVQEYIKKFATPEQAFSEESIPL</sequence>
<evidence type="ECO:0000313" key="2">
    <source>
        <dbReference type="EMBL" id="HIQ29332.1"/>
    </source>
</evidence>
<proteinExistence type="predicted"/>
<dbReference type="InterPro" id="IPR000608">
    <property type="entry name" value="UBC"/>
</dbReference>
<dbReference type="PROSITE" id="PS50127">
    <property type="entry name" value="UBC_2"/>
    <property type="match status" value="1"/>
</dbReference>
<dbReference type="AlphaFoldDB" id="A0A832ZW05"/>
<organism evidence="2 3">
    <name type="scientific">Caldiarchaeum subterraneum</name>
    <dbReference type="NCBI Taxonomy" id="311458"/>
    <lineage>
        <taxon>Archaea</taxon>
        <taxon>Nitrososphaerota</taxon>
        <taxon>Candidatus Caldarchaeales</taxon>
        <taxon>Candidatus Caldarchaeaceae</taxon>
        <taxon>Candidatus Caldarchaeum</taxon>
    </lineage>
</organism>
<comment type="caution">
    <text evidence="2">The sequence shown here is derived from an EMBL/GenBank/DDBJ whole genome shotgun (WGS) entry which is preliminary data.</text>
</comment>
<gene>
    <name evidence="2" type="ORF">EYH45_02070</name>
</gene>
<evidence type="ECO:0000313" key="3">
    <source>
        <dbReference type="Proteomes" id="UP000608579"/>
    </source>
</evidence>
<protein>
    <submittedName>
        <fullName evidence="2">Ubiquitin-conjugating enzyme E2</fullName>
    </submittedName>
</protein>
<dbReference type="Pfam" id="PF00179">
    <property type="entry name" value="UQ_con"/>
    <property type="match status" value="1"/>
</dbReference>
<dbReference type="Proteomes" id="UP000608579">
    <property type="component" value="Unassembled WGS sequence"/>
</dbReference>
<name>A0A832ZW05_CALS0</name>
<feature type="domain" description="UBC core" evidence="1">
    <location>
        <begin position="14"/>
        <end position="157"/>
    </location>
</feature>
<dbReference type="Gene3D" id="3.10.110.10">
    <property type="entry name" value="Ubiquitin Conjugating Enzyme"/>
    <property type="match status" value="1"/>
</dbReference>
<accession>A0A832ZW05</accession>
<dbReference type="PANTHER" id="PTHR24068">
    <property type="entry name" value="UBIQUITIN-CONJUGATING ENZYME E2"/>
    <property type="match status" value="1"/>
</dbReference>
<reference evidence="2" key="1">
    <citation type="journal article" date="2020" name="ISME J.">
        <title>Gammaproteobacteria mediating utilization of methyl-, sulfur- and petroleum organic compounds in deep ocean hydrothermal plumes.</title>
        <authorList>
            <person name="Zhou Z."/>
            <person name="Liu Y."/>
            <person name="Pan J."/>
            <person name="Cron B.R."/>
            <person name="Toner B.M."/>
            <person name="Anantharaman K."/>
            <person name="Breier J.A."/>
            <person name="Dick G.J."/>
            <person name="Li M."/>
        </authorList>
    </citation>
    <scope>NUCLEOTIDE SEQUENCE</scope>
    <source>
        <strain evidence="2">SZUA-1515</strain>
    </source>
</reference>